<dbReference type="SUPFAM" id="SSF51735">
    <property type="entry name" value="NAD(P)-binding Rossmann-fold domains"/>
    <property type="match status" value="1"/>
</dbReference>
<dbReference type="InterPro" id="IPR000683">
    <property type="entry name" value="Gfo/Idh/MocA-like_OxRdtase_N"/>
</dbReference>
<feature type="domain" description="Gfo/Idh/MocA-like oxidoreductase N-terminal" evidence="1">
    <location>
        <begin position="34"/>
        <end position="152"/>
    </location>
</feature>
<evidence type="ECO:0000259" key="1">
    <source>
        <dbReference type="Pfam" id="PF01408"/>
    </source>
</evidence>
<dbReference type="Pfam" id="PF22725">
    <property type="entry name" value="GFO_IDH_MocA_C3"/>
    <property type="match status" value="1"/>
</dbReference>
<dbReference type="Gene3D" id="3.40.50.720">
    <property type="entry name" value="NAD(P)-binding Rossmann-like Domain"/>
    <property type="match status" value="1"/>
</dbReference>
<dbReference type="PANTHER" id="PTHR43708:SF8">
    <property type="entry name" value="OXIDOREDUCTASE"/>
    <property type="match status" value="1"/>
</dbReference>
<dbReference type="Gene3D" id="3.30.360.10">
    <property type="entry name" value="Dihydrodipicolinate Reductase, domain 2"/>
    <property type="match status" value="1"/>
</dbReference>
<evidence type="ECO:0000313" key="4">
    <source>
        <dbReference type="Proteomes" id="UP000241647"/>
    </source>
</evidence>
<accession>A0A2T2YPY9</accession>
<evidence type="ECO:0000313" key="3">
    <source>
        <dbReference type="EMBL" id="PSR57584.1"/>
    </source>
</evidence>
<dbReference type="AlphaFoldDB" id="A0A2T2YPY9"/>
<dbReference type="InterPro" id="IPR051317">
    <property type="entry name" value="Gfo/Idh/MocA_oxidoreduct"/>
</dbReference>
<protein>
    <submittedName>
        <fullName evidence="3">Gfo/Idh/MocA family oxidoreductase</fullName>
    </submittedName>
</protein>
<dbReference type="SUPFAM" id="SSF55347">
    <property type="entry name" value="Glyceraldehyde-3-phosphate dehydrogenase-like, C-terminal domain"/>
    <property type="match status" value="1"/>
</dbReference>
<gene>
    <name evidence="3" type="ORF">C8259_34060</name>
</gene>
<evidence type="ECO:0000259" key="2">
    <source>
        <dbReference type="Pfam" id="PF22725"/>
    </source>
</evidence>
<reference evidence="3 4" key="1">
    <citation type="submission" date="2018-02" db="EMBL/GenBank/DDBJ databases">
        <title>8 Nocardia nova and 1 Nocardia cyriacigeorgica strain used for evolution to TMP-SMX.</title>
        <authorList>
            <person name="Mehta H."/>
            <person name="Weng J."/>
            <person name="Shamoo Y."/>
        </authorList>
    </citation>
    <scope>NUCLEOTIDE SEQUENCE [LARGE SCALE GENOMIC DNA]</scope>
    <source>
        <strain evidence="3 4">ATCC 33727</strain>
    </source>
</reference>
<feature type="domain" description="GFO/IDH/MocA-like oxidoreductase" evidence="2">
    <location>
        <begin position="169"/>
        <end position="281"/>
    </location>
</feature>
<dbReference type="InterPro" id="IPR055170">
    <property type="entry name" value="GFO_IDH_MocA-like_dom"/>
</dbReference>
<dbReference type="EMBL" id="PYHS01000036">
    <property type="protein sequence ID" value="PSR57584.1"/>
    <property type="molecule type" value="Genomic_DNA"/>
</dbReference>
<dbReference type="InterPro" id="IPR036291">
    <property type="entry name" value="NAD(P)-bd_dom_sf"/>
</dbReference>
<name>A0A2T2YPY9_9NOCA</name>
<organism evidence="3 4">
    <name type="scientific">Nocardia nova</name>
    <dbReference type="NCBI Taxonomy" id="37330"/>
    <lineage>
        <taxon>Bacteria</taxon>
        <taxon>Bacillati</taxon>
        <taxon>Actinomycetota</taxon>
        <taxon>Actinomycetes</taxon>
        <taxon>Mycobacteriales</taxon>
        <taxon>Nocardiaceae</taxon>
        <taxon>Nocardia</taxon>
    </lineage>
</organism>
<dbReference type="Pfam" id="PF01408">
    <property type="entry name" value="GFO_IDH_MocA"/>
    <property type="match status" value="1"/>
</dbReference>
<dbReference type="RefSeq" id="WP_084494458.1">
    <property type="nucleotide sequence ID" value="NZ_PYHS01000036.1"/>
</dbReference>
<proteinExistence type="predicted"/>
<comment type="caution">
    <text evidence="3">The sequence shown here is derived from an EMBL/GenBank/DDBJ whole genome shotgun (WGS) entry which is preliminary data.</text>
</comment>
<dbReference type="Proteomes" id="UP000241647">
    <property type="component" value="Unassembled WGS sequence"/>
</dbReference>
<dbReference type="PANTHER" id="PTHR43708">
    <property type="entry name" value="CONSERVED EXPRESSED OXIDOREDUCTASE (EUROFUNG)"/>
    <property type="match status" value="1"/>
</dbReference>
<dbReference type="GO" id="GO:0000166">
    <property type="term" value="F:nucleotide binding"/>
    <property type="evidence" value="ECO:0007669"/>
    <property type="project" value="InterPro"/>
</dbReference>
<sequence>MKALSGGKVCRTVRVDSEPSWRTVSFAREEKRLLRAGVVGLGRQAVEDHLPGLRAADSARLVAVCDENAQVVEERQVRHQVPGYTDFRQMFEAEQLDLVVVCVPHDVGRAVIEAAAEHHVHVLKEKPFATTLEEAKELAGICAQSGIQLMVTLQRRFNPIYTSFTQLADQIGTPFVIDARYTLHVDDPSEGWRGSATTAGGGCVIDMGYHLIDLLLWYFGLPDRITADISVSARPDRIYDAEDTALIHFAYDSGPYGSLLLSRFIGPKAEEIRLVGSNGIVHLERGRLCRLTNGGDVIESLIREHGWPSAAASQIDYFRHVIDGDRPNLSGPEANLAHLSFVAACYESARTRTCVNPKELL</sequence>